<protein>
    <submittedName>
        <fullName evidence="1">Uncharacterized protein</fullName>
    </submittedName>
</protein>
<dbReference type="RefSeq" id="WP_149567042.1">
    <property type="nucleotide sequence ID" value="NZ_CP035807.1"/>
</dbReference>
<dbReference type="Proteomes" id="UP000323824">
    <property type="component" value="Chromosome"/>
</dbReference>
<keyword evidence="2" id="KW-1185">Reference proteome</keyword>
<name>A0A5C1QAU9_9SPIO</name>
<evidence type="ECO:0000313" key="2">
    <source>
        <dbReference type="Proteomes" id="UP000323824"/>
    </source>
</evidence>
<dbReference type="EMBL" id="CP035807">
    <property type="protein sequence ID" value="QEN03784.1"/>
    <property type="molecule type" value="Genomic_DNA"/>
</dbReference>
<gene>
    <name evidence="1" type="ORF">EW093_03410</name>
</gene>
<reference evidence="1 2" key="2">
    <citation type="submission" date="2019-09" db="EMBL/GenBank/DDBJ databases">
        <title>Complete Genome Sequence and Methylome Analysis of free living Spirochaetas.</title>
        <authorList>
            <person name="Leshcheva N."/>
            <person name="Mikheeva N."/>
        </authorList>
    </citation>
    <scope>NUCLEOTIDE SEQUENCE [LARGE SCALE GENOMIC DNA]</scope>
    <source>
        <strain evidence="1 2">P</strain>
    </source>
</reference>
<dbReference type="AlphaFoldDB" id="A0A5C1QAU9"/>
<evidence type="ECO:0000313" key="1">
    <source>
        <dbReference type="EMBL" id="QEN03784.1"/>
    </source>
</evidence>
<organism evidence="1 2">
    <name type="scientific">Thiospirochaeta perfilievii</name>
    <dbReference type="NCBI Taxonomy" id="252967"/>
    <lineage>
        <taxon>Bacteria</taxon>
        <taxon>Pseudomonadati</taxon>
        <taxon>Spirochaetota</taxon>
        <taxon>Spirochaetia</taxon>
        <taxon>Spirochaetales</taxon>
        <taxon>Spirochaetaceae</taxon>
        <taxon>Thiospirochaeta</taxon>
    </lineage>
</organism>
<proteinExistence type="predicted"/>
<reference evidence="1 2" key="1">
    <citation type="submission" date="2019-02" db="EMBL/GenBank/DDBJ databases">
        <authorList>
            <person name="Fomenkov A."/>
            <person name="Dubinina G."/>
            <person name="Grabovich M."/>
            <person name="Vincze T."/>
            <person name="Roberts R.J."/>
        </authorList>
    </citation>
    <scope>NUCLEOTIDE SEQUENCE [LARGE SCALE GENOMIC DNA]</scope>
    <source>
        <strain evidence="1 2">P</strain>
    </source>
</reference>
<accession>A0A5C1QAU9</accession>
<dbReference type="KEGG" id="sper:EW093_03410"/>
<sequence length="157" mass="18486">MKHLLFLIFFNLSFIVYSQESRLFQFYNSNPNESYIMLNVGISSGLTINSKNINLNFDYSFIHFKGMTFSTDLFLYSRDLNSSQLKIGLGSGVLLNVSLDKFSSIFLIRFPIEYILNNNFFIRGIPIMGYTMFEYESSFVYTFSLSFGYRFDMYREE</sequence>